<dbReference type="Proteomes" id="UP000198959">
    <property type="component" value="Unassembled WGS sequence"/>
</dbReference>
<gene>
    <name evidence="4" type="ORF">GA0074692_2548</name>
</gene>
<evidence type="ECO:0000256" key="1">
    <source>
        <dbReference type="SAM" id="MobiDB-lite"/>
    </source>
</evidence>
<dbReference type="PROSITE" id="PS51724">
    <property type="entry name" value="SPOR"/>
    <property type="match status" value="1"/>
</dbReference>
<keyword evidence="5" id="KW-1185">Reference proteome</keyword>
<evidence type="ECO:0000256" key="2">
    <source>
        <dbReference type="SAM" id="SignalP"/>
    </source>
</evidence>
<accession>A0A1C6SGA7</accession>
<name>A0A1C6SGA7_9ACTN</name>
<evidence type="ECO:0000259" key="3">
    <source>
        <dbReference type="PROSITE" id="PS51724"/>
    </source>
</evidence>
<dbReference type="RefSeq" id="WP_176738429.1">
    <property type="nucleotide sequence ID" value="NZ_FMHW01000002.1"/>
</dbReference>
<feature type="domain" description="SPOR" evidence="3">
    <location>
        <begin position="83"/>
        <end position="170"/>
    </location>
</feature>
<feature type="region of interest" description="Disordered" evidence="1">
    <location>
        <begin position="110"/>
        <end position="132"/>
    </location>
</feature>
<dbReference type="PANTHER" id="PTHR40446:SF2">
    <property type="entry name" value="N-ACETYLGLUCOSAMINE-1-PHOSPHODIESTER ALPHA-N-ACETYLGLUCOSAMINIDASE"/>
    <property type="match status" value="1"/>
</dbReference>
<dbReference type="AlphaFoldDB" id="A0A1C6SGA7"/>
<dbReference type="Pfam" id="PF09992">
    <property type="entry name" value="NAGPA"/>
    <property type="match status" value="1"/>
</dbReference>
<dbReference type="PROSITE" id="PS51257">
    <property type="entry name" value="PROKAR_LIPOPROTEIN"/>
    <property type="match status" value="1"/>
</dbReference>
<dbReference type="STRING" id="145854.GA0074692_2548"/>
<keyword evidence="2" id="KW-0732">Signal</keyword>
<feature type="signal peptide" evidence="2">
    <location>
        <begin position="1"/>
        <end position="27"/>
    </location>
</feature>
<dbReference type="InterPro" id="IPR018711">
    <property type="entry name" value="NAGPA"/>
</dbReference>
<dbReference type="Pfam" id="PF05036">
    <property type="entry name" value="SPOR"/>
    <property type="match status" value="1"/>
</dbReference>
<dbReference type="Gene3D" id="3.30.70.1070">
    <property type="entry name" value="Sporulation related repeat"/>
    <property type="match status" value="1"/>
</dbReference>
<evidence type="ECO:0000313" key="5">
    <source>
        <dbReference type="Proteomes" id="UP000198959"/>
    </source>
</evidence>
<proteinExistence type="predicted"/>
<dbReference type="SUPFAM" id="SSF110997">
    <property type="entry name" value="Sporulation related repeat"/>
    <property type="match status" value="1"/>
</dbReference>
<dbReference type="InterPro" id="IPR036680">
    <property type="entry name" value="SPOR-like_sf"/>
</dbReference>
<dbReference type="GO" id="GO:0042834">
    <property type="term" value="F:peptidoglycan binding"/>
    <property type="evidence" value="ECO:0007669"/>
    <property type="project" value="InterPro"/>
</dbReference>
<sequence length="557" mass="56566">MRRSTVRLGLAGGVTAACLAVSSLAAAAPNGPDGRPLADAPGGSSLAQVPGGLPLGPAALAETRTTRQLAAGVTHVAIERGAPSADDFWTVTVGTATTEAEAVALEQRARAAGYEPRRDPAAGPSPVGPGDRPLGWMVRVGRAADQPAAQAIAADLQAKGVGGSVQFTGEDGHPTTGPWSVDVLVVDPRQFRGRLGSELATQIVPGRETTSSIAQRTGALAAVNGGFFVISPTGTGQPGPGLAGTDGDLAGISVVDGDLVSEAVNDRPALVVPTDSGTGATVRRLATRLSVRAGRVQHEVTGLNRRPGLIVNCGGVGAAYPFTRPAHDYTCGNDNELVAITPVFGPAAPEGEGYQVTLDADGTVVAVRERLGGPVPADGSLLQGTGTGGQWLREHARPGQRLAVHDTVLDAERGTPVPLTAGTSVVNGGPLLLRDGQVALDPVRDGFSPEDIGAADRGSFYNGWYLRRNPRTAAGVTADGRIILLTVDGRRPGHSVGLSLPEVAQVMRSLGAVDALNLDGGGSTAMVVDGVLQGVPSDSTGERPDGDAIVVLPQRRS</sequence>
<organism evidence="4 5">
    <name type="scientific">Micromonospora pallida</name>
    <dbReference type="NCBI Taxonomy" id="145854"/>
    <lineage>
        <taxon>Bacteria</taxon>
        <taxon>Bacillati</taxon>
        <taxon>Actinomycetota</taxon>
        <taxon>Actinomycetes</taxon>
        <taxon>Micromonosporales</taxon>
        <taxon>Micromonosporaceae</taxon>
        <taxon>Micromonospora</taxon>
    </lineage>
</organism>
<reference evidence="5" key="1">
    <citation type="submission" date="2016-06" db="EMBL/GenBank/DDBJ databases">
        <authorList>
            <person name="Varghese N."/>
            <person name="Submissions Spin"/>
        </authorList>
    </citation>
    <scope>NUCLEOTIDE SEQUENCE [LARGE SCALE GENOMIC DNA]</scope>
    <source>
        <strain evidence="5">DSM 43817</strain>
    </source>
</reference>
<dbReference type="InterPro" id="IPR007730">
    <property type="entry name" value="SPOR-like_dom"/>
</dbReference>
<dbReference type="PANTHER" id="PTHR40446">
    <property type="entry name" value="N-ACETYLGLUCOSAMINE-1-PHOSPHODIESTER ALPHA-N-ACETYLGLUCOSAMINIDASE"/>
    <property type="match status" value="1"/>
</dbReference>
<dbReference type="EMBL" id="FMHW01000002">
    <property type="protein sequence ID" value="SCL28485.1"/>
    <property type="molecule type" value="Genomic_DNA"/>
</dbReference>
<evidence type="ECO:0000313" key="4">
    <source>
        <dbReference type="EMBL" id="SCL28485.1"/>
    </source>
</evidence>
<protein>
    <submittedName>
        <fullName evidence="4">Sporulation related domain-containing protein</fullName>
    </submittedName>
</protein>
<feature type="chain" id="PRO_5008745744" evidence="2">
    <location>
        <begin position="28"/>
        <end position="557"/>
    </location>
</feature>